<gene>
    <name evidence="1" type="ORF">COU10_01130</name>
</gene>
<dbReference type="AlphaFoldDB" id="A0A2H0UNU5"/>
<dbReference type="InterPro" id="IPR046929">
    <property type="entry name" value="HTH_Tnp"/>
</dbReference>
<proteinExistence type="predicted"/>
<protein>
    <submittedName>
        <fullName evidence="1">Uncharacterized protein</fullName>
    </submittedName>
</protein>
<comment type="caution">
    <text evidence="1">The sequence shown here is derived from an EMBL/GenBank/DDBJ whole genome shotgun (WGS) entry which is preliminary data.</text>
</comment>
<dbReference type="EMBL" id="PFBC01000017">
    <property type="protein sequence ID" value="PIR88084.1"/>
    <property type="molecule type" value="Genomic_DNA"/>
</dbReference>
<dbReference type="Proteomes" id="UP000230903">
    <property type="component" value="Unassembled WGS sequence"/>
</dbReference>
<dbReference type="Pfam" id="PF20310">
    <property type="entry name" value="HTH_Tnp_2"/>
    <property type="match status" value="1"/>
</dbReference>
<evidence type="ECO:0000313" key="1">
    <source>
        <dbReference type="EMBL" id="PIR88084.1"/>
    </source>
</evidence>
<dbReference type="InterPro" id="IPR009057">
    <property type="entry name" value="Homeodomain-like_sf"/>
</dbReference>
<accession>A0A2H0UNU5</accession>
<name>A0A2H0UNU5_9BACT</name>
<sequence length="148" mass="17413">MRTIFSNTQIAQLEKNLCVFECREKSIHYTYEFKKRALDLYAQGIKPDEIWRQAGFDVSIWKKGYCGYTIKDWRRMVKKRGLESLTQLGGVQADGGYRQAKSPEADRVRRLELQVRYLEKENDFLAKLRAKRAESNSGQRKNTKLLEN</sequence>
<organism evidence="1 2">
    <name type="scientific">Candidatus Harrisonbacteria bacterium CG10_big_fil_rev_8_21_14_0_10_45_28</name>
    <dbReference type="NCBI Taxonomy" id="1974586"/>
    <lineage>
        <taxon>Bacteria</taxon>
        <taxon>Candidatus Harrisoniibacteriota</taxon>
    </lineage>
</organism>
<dbReference type="SUPFAM" id="SSF46689">
    <property type="entry name" value="Homeodomain-like"/>
    <property type="match status" value="1"/>
</dbReference>
<reference evidence="2" key="1">
    <citation type="submission" date="2017-09" db="EMBL/GenBank/DDBJ databases">
        <title>Depth-based differentiation of microbial function through sediment-hosted aquifers and enrichment of novel symbionts in the deep terrestrial subsurface.</title>
        <authorList>
            <person name="Probst A.J."/>
            <person name="Ladd B."/>
            <person name="Jarett J.K."/>
            <person name="Geller-Mcgrath D.E."/>
            <person name="Sieber C.M.K."/>
            <person name="Emerson J.B."/>
            <person name="Anantharaman K."/>
            <person name="Thomas B.C."/>
            <person name="Malmstrom R."/>
            <person name="Stieglmeier M."/>
            <person name="Klingl A."/>
            <person name="Woyke T."/>
            <person name="Ryan C.M."/>
            <person name="Banfield J.F."/>
        </authorList>
    </citation>
    <scope>NUCLEOTIDE SEQUENCE [LARGE SCALE GENOMIC DNA]</scope>
</reference>
<evidence type="ECO:0000313" key="2">
    <source>
        <dbReference type="Proteomes" id="UP000230903"/>
    </source>
</evidence>